<dbReference type="InterPro" id="IPR003661">
    <property type="entry name" value="HisK_dim/P_dom"/>
</dbReference>
<dbReference type="Gene3D" id="3.30.450.20">
    <property type="entry name" value="PAS domain"/>
    <property type="match status" value="1"/>
</dbReference>
<dbReference type="InterPro" id="IPR036890">
    <property type="entry name" value="HATPase_C_sf"/>
</dbReference>
<dbReference type="PANTHER" id="PTHR43711:SF1">
    <property type="entry name" value="HISTIDINE KINASE 1"/>
    <property type="match status" value="1"/>
</dbReference>
<evidence type="ECO:0000259" key="9">
    <source>
        <dbReference type="PROSITE" id="PS50112"/>
    </source>
</evidence>
<dbReference type="SMART" id="SM00388">
    <property type="entry name" value="HisKA"/>
    <property type="match status" value="1"/>
</dbReference>
<feature type="domain" description="Histidine kinase" evidence="8">
    <location>
        <begin position="329"/>
        <end position="520"/>
    </location>
</feature>
<gene>
    <name evidence="10" type="ORF">J2751_000695</name>
</gene>
<dbReference type="Pfam" id="PF02518">
    <property type="entry name" value="HATPase_c"/>
    <property type="match status" value="1"/>
</dbReference>
<keyword evidence="6" id="KW-0902">Two-component regulatory system</keyword>
<feature type="region of interest" description="Disordered" evidence="7">
    <location>
        <begin position="88"/>
        <end position="109"/>
    </location>
</feature>
<reference evidence="10" key="1">
    <citation type="submission" date="2021-03" db="EMBL/GenBank/DDBJ databases">
        <title>Genomic Encyclopedia of Type Strains, Phase IV (KMG-IV): sequencing the most valuable type-strain genomes for metagenomic binning, comparative biology and taxonomic classification.</title>
        <authorList>
            <person name="Goeker M."/>
        </authorList>
    </citation>
    <scope>NUCLEOTIDE SEQUENCE</scope>
    <source>
        <strain evidence="10">DSM 23564</strain>
    </source>
</reference>
<proteinExistence type="predicted"/>
<dbReference type="SUPFAM" id="SSF55874">
    <property type="entry name" value="ATPase domain of HSP90 chaperone/DNA topoisomerase II/histidine kinase"/>
    <property type="match status" value="1"/>
</dbReference>
<evidence type="ECO:0000256" key="4">
    <source>
        <dbReference type="ARBA" id="ARBA00022679"/>
    </source>
</evidence>
<dbReference type="PANTHER" id="PTHR43711">
    <property type="entry name" value="TWO-COMPONENT HISTIDINE KINASE"/>
    <property type="match status" value="1"/>
</dbReference>
<dbReference type="EMBL" id="JAGGKQ010000003">
    <property type="protein sequence ID" value="MBP1921702.1"/>
    <property type="molecule type" value="Genomic_DNA"/>
</dbReference>
<dbReference type="InterPro" id="IPR035965">
    <property type="entry name" value="PAS-like_dom_sf"/>
</dbReference>
<dbReference type="PRINTS" id="PR00344">
    <property type="entry name" value="BCTRLSENSOR"/>
</dbReference>
<sequence length="535" mass="57801">MPPDHDAGILDAISDAALVVDEDGTIESGNGHVEAVFGRPSEALVGRDVADVLVDSGDPDEFSWDRYFRDPTAVSIADGPDLYARHASHREGADTDADDDIDESDDADADATIPVRIGLTPVDLDGETRVVTTVVDFSRERARNVELHRRTETLTALHGATQELLKTTDREAAAKAAVEYIDGVLGLSIAAIWLHDEETDTLEPAAWTDASDDLIGEHPTYTAGENSLSWEAFETGEPRYVPNVHDDPDRHNPDTPIRSELIVPLGRYGVLNVGSAEPDALDAPDRTVARLWGASVTMVFVRIERERQLRAREADVTRERDRLEEFASLVSHDLRTPLNVAAGHVEIARETTDGADDELATVASALDRMEAIIADLLTLARQGNVVDEAEPVRLATLVEEVRTTVGMDPDRIVVADDVIVSADRSRLAQLFENLLGNAVRHAGDDVVVTVGSLPDGDGFYVADDGPGIDPDRREEVFEAGVTTDDDGTGFGLKIVAEIADAHGWNVDIVESDDGGACFRFHDSEVIDADRGRSGG</sequence>
<dbReference type="SMART" id="SM00387">
    <property type="entry name" value="HATPase_c"/>
    <property type="match status" value="1"/>
</dbReference>
<dbReference type="GO" id="GO:0000155">
    <property type="term" value="F:phosphorelay sensor kinase activity"/>
    <property type="evidence" value="ECO:0007669"/>
    <property type="project" value="InterPro"/>
</dbReference>
<dbReference type="Gene3D" id="3.30.450.40">
    <property type="match status" value="1"/>
</dbReference>
<dbReference type="InterPro" id="IPR004358">
    <property type="entry name" value="Sig_transdc_His_kin-like_C"/>
</dbReference>
<dbReference type="Pfam" id="PF08448">
    <property type="entry name" value="PAS_4"/>
    <property type="match status" value="1"/>
</dbReference>
<evidence type="ECO:0000259" key="8">
    <source>
        <dbReference type="PROSITE" id="PS50109"/>
    </source>
</evidence>
<dbReference type="OrthoDB" id="8127at2157"/>
<protein>
    <recommendedName>
        <fullName evidence="2">histidine kinase</fullName>
        <ecNumber evidence="2">2.7.13.3</ecNumber>
    </recommendedName>
</protein>
<dbReference type="SUPFAM" id="SSF55781">
    <property type="entry name" value="GAF domain-like"/>
    <property type="match status" value="1"/>
</dbReference>
<dbReference type="Pfam" id="PF00512">
    <property type="entry name" value="HisKA"/>
    <property type="match status" value="1"/>
</dbReference>
<comment type="caution">
    <text evidence="10">The sequence shown here is derived from an EMBL/GenBank/DDBJ whole genome shotgun (WGS) entry which is preliminary data.</text>
</comment>
<dbReference type="PROSITE" id="PS50112">
    <property type="entry name" value="PAS"/>
    <property type="match status" value="1"/>
</dbReference>
<feature type="domain" description="PAS" evidence="9">
    <location>
        <begin position="9"/>
        <end position="61"/>
    </location>
</feature>
<dbReference type="InterPro" id="IPR000014">
    <property type="entry name" value="PAS"/>
</dbReference>
<dbReference type="InterPro" id="IPR050736">
    <property type="entry name" value="Sensor_HK_Regulatory"/>
</dbReference>
<evidence type="ECO:0000256" key="6">
    <source>
        <dbReference type="ARBA" id="ARBA00023012"/>
    </source>
</evidence>
<dbReference type="SUPFAM" id="SSF55785">
    <property type="entry name" value="PYP-like sensor domain (PAS domain)"/>
    <property type="match status" value="1"/>
</dbReference>
<dbReference type="Gene3D" id="1.10.287.130">
    <property type="match status" value="1"/>
</dbReference>
<dbReference type="Gene3D" id="3.30.565.10">
    <property type="entry name" value="Histidine kinase-like ATPase, C-terminal domain"/>
    <property type="match status" value="1"/>
</dbReference>
<dbReference type="InterPro" id="IPR036097">
    <property type="entry name" value="HisK_dim/P_sf"/>
</dbReference>
<dbReference type="SMART" id="SM00065">
    <property type="entry name" value="GAF"/>
    <property type="match status" value="1"/>
</dbReference>
<evidence type="ECO:0000313" key="11">
    <source>
        <dbReference type="Proteomes" id="UP000823588"/>
    </source>
</evidence>
<dbReference type="Proteomes" id="UP000823588">
    <property type="component" value="Unassembled WGS sequence"/>
</dbReference>
<evidence type="ECO:0000256" key="3">
    <source>
        <dbReference type="ARBA" id="ARBA00022553"/>
    </source>
</evidence>
<feature type="compositionally biased region" description="Acidic residues" evidence="7">
    <location>
        <begin position="94"/>
        <end position="109"/>
    </location>
</feature>
<dbReference type="InterPro" id="IPR003018">
    <property type="entry name" value="GAF"/>
</dbReference>
<dbReference type="EC" id="2.7.13.3" evidence="2"/>
<dbReference type="AlphaFoldDB" id="A0A8T4GET0"/>
<evidence type="ECO:0000256" key="2">
    <source>
        <dbReference type="ARBA" id="ARBA00012438"/>
    </source>
</evidence>
<keyword evidence="4" id="KW-0808">Transferase</keyword>
<evidence type="ECO:0000256" key="7">
    <source>
        <dbReference type="SAM" id="MobiDB-lite"/>
    </source>
</evidence>
<comment type="catalytic activity">
    <reaction evidence="1">
        <text>ATP + protein L-histidine = ADP + protein N-phospho-L-histidine.</text>
        <dbReference type="EC" id="2.7.13.3"/>
    </reaction>
</comment>
<keyword evidence="3" id="KW-0597">Phosphoprotein</keyword>
<evidence type="ECO:0000256" key="1">
    <source>
        <dbReference type="ARBA" id="ARBA00000085"/>
    </source>
</evidence>
<keyword evidence="11" id="KW-1185">Reference proteome</keyword>
<dbReference type="InterPro" id="IPR003594">
    <property type="entry name" value="HATPase_dom"/>
</dbReference>
<dbReference type="SUPFAM" id="SSF47384">
    <property type="entry name" value="Homodimeric domain of signal transducing histidine kinase"/>
    <property type="match status" value="1"/>
</dbReference>
<dbReference type="CDD" id="cd00082">
    <property type="entry name" value="HisKA"/>
    <property type="match status" value="1"/>
</dbReference>
<evidence type="ECO:0000313" key="10">
    <source>
        <dbReference type="EMBL" id="MBP1921702.1"/>
    </source>
</evidence>
<dbReference type="InterPro" id="IPR005467">
    <property type="entry name" value="His_kinase_dom"/>
</dbReference>
<name>A0A8T4GET0_9EURY</name>
<accession>A0A8T4GET0</accession>
<evidence type="ECO:0000256" key="5">
    <source>
        <dbReference type="ARBA" id="ARBA00022777"/>
    </source>
</evidence>
<dbReference type="InterPro" id="IPR013656">
    <property type="entry name" value="PAS_4"/>
</dbReference>
<dbReference type="InterPro" id="IPR029016">
    <property type="entry name" value="GAF-like_dom_sf"/>
</dbReference>
<dbReference type="RefSeq" id="WP_209483175.1">
    <property type="nucleotide sequence ID" value="NZ_JAGGKQ010000003.1"/>
</dbReference>
<organism evidence="10 11">
    <name type="scientific">Halorubrum alkaliphilum</name>
    <dbReference type="NCBI Taxonomy" id="261290"/>
    <lineage>
        <taxon>Archaea</taxon>
        <taxon>Methanobacteriati</taxon>
        <taxon>Methanobacteriota</taxon>
        <taxon>Stenosarchaea group</taxon>
        <taxon>Halobacteria</taxon>
        <taxon>Halobacteriales</taxon>
        <taxon>Haloferacaceae</taxon>
        <taxon>Halorubrum</taxon>
    </lineage>
</organism>
<dbReference type="Pfam" id="PF13185">
    <property type="entry name" value="GAF_2"/>
    <property type="match status" value="1"/>
</dbReference>
<dbReference type="PROSITE" id="PS50109">
    <property type="entry name" value="HIS_KIN"/>
    <property type="match status" value="1"/>
</dbReference>
<keyword evidence="5 10" id="KW-0418">Kinase</keyword>